<dbReference type="EMBL" id="CAJVQB010019685">
    <property type="protein sequence ID" value="CAG8791991.1"/>
    <property type="molecule type" value="Genomic_DNA"/>
</dbReference>
<comment type="caution">
    <text evidence="2">The sequence shown here is derived from an EMBL/GenBank/DDBJ whole genome shotgun (WGS) entry which is preliminary data.</text>
</comment>
<proteinExistence type="predicted"/>
<evidence type="ECO:0000313" key="3">
    <source>
        <dbReference type="Proteomes" id="UP000789901"/>
    </source>
</evidence>
<name>A0ABN7VQU9_GIGMA</name>
<protein>
    <submittedName>
        <fullName evidence="2">16711_t:CDS:1</fullName>
    </submittedName>
</protein>
<reference evidence="2 3" key="1">
    <citation type="submission" date="2021-06" db="EMBL/GenBank/DDBJ databases">
        <authorList>
            <person name="Kallberg Y."/>
            <person name="Tangrot J."/>
            <person name="Rosling A."/>
        </authorList>
    </citation>
    <scope>NUCLEOTIDE SEQUENCE [LARGE SCALE GENOMIC DNA]</scope>
    <source>
        <strain evidence="2 3">120-4 pot B 10/14</strain>
    </source>
</reference>
<sequence length="145" mass="16343">YTAILNQVRTLNNNTDNQDFSSNHPTSDKESNLSDKVNLEIEAKAEIEIILRSVVDPETEVKNVGDHVILDNPYSIIDINKLTLPNNPGEGSSSSFTITTEVQNQPIEEIKGKQPQYNTEMPIENNKTLQQIIEQMHKNIILCIL</sequence>
<accession>A0ABN7VQU9</accession>
<feature type="non-terminal residue" evidence="2">
    <location>
        <position position="1"/>
    </location>
</feature>
<keyword evidence="3" id="KW-1185">Reference proteome</keyword>
<feature type="compositionally biased region" description="Polar residues" evidence="1">
    <location>
        <begin position="12"/>
        <end position="25"/>
    </location>
</feature>
<evidence type="ECO:0000256" key="1">
    <source>
        <dbReference type="SAM" id="MobiDB-lite"/>
    </source>
</evidence>
<dbReference type="Proteomes" id="UP000789901">
    <property type="component" value="Unassembled WGS sequence"/>
</dbReference>
<feature type="region of interest" description="Disordered" evidence="1">
    <location>
        <begin position="12"/>
        <end position="33"/>
    </location>
</feature>
<organism evidence="2 3">
    <name type="scientific">Gigaspora margarita</name>
    <dbReference type="NCBI Taxonomy" id="4874"/>
    <lineage>
        <taxon>Eukaryota</taxon>
        <taxon>Fungi</taxon>
        <taxon>Fungi incertae sedis</taxon>
        <taxon>Mucoromycota</taxon>
        <taxon>Glomeromycotina</taxon>
        <taxon>Glomeromycetes</taxon>
        <taxon>Diversisporales</taxon>
        <taxon>Gigasporaceae</taxon>
        <taxon>Gigaspora</taxon>
    </lineage>
</organism>
<gene>
    <name evidence="2" type="ORF">GMARGA_LOCUS21377</name>
</gene>
<evidence type="ECO:0000313" key="2">
    <source>
        <dbReference type="EMBL" id="CAG8791991.1"/>
    </source>
</evidence>